<dbReference type="Proteomes" id="UP000015354">
    <property type="component" value="Unassembled WGS sequence"/>
</dbReference>
<sequence length="372" mass="41171">MTSQPIVDPFTYVLIPADDAKPVEERRFEGKSDGELRHMLQRYFRHQLLSRDQELAMKRHLVAKSEEAARKQAAQGDTADATAKTPVQHAAEEELRRQQQDHMIEQYLDNTSYEIVPVVMPMRETHYVGTSLYVDDSGSFKDLPLNSRASTVAQRDIRGDAFLLSNRDDPALDEWARTDCTAAAYEHLHAHPPKQAYDTADRAQMNKTALLRDADSKRISEADIEAAAAAKTAGNAHFAKGDTAAALQAYTTVVELTEGRRDLLADEAAATALRVTALLNRSLCYVRQGQTAAAATDARTAAHLDPASVKAQYRLAQALLADRDYDAAEPVVQRFVELGGDEASATALQQQLAEGRRQLKAEMKKKFSKMFA</sequence>
<protein>
    <submittedName>
        <fullName evidence="5">Malate dehydrogenase (Quinone)</fullName>
    </submittedName>
</protein>
<dbReference type="InterPro" id="IPR019734">
    <property type="entry name" value="TPR_rpt"/>
</dbReference>
<evidence type="ECO:0000256" key="3">
    <source>
        <dbReference type="SAM" id="MobiDB-lite"/>
    </source>
</evidence>
<feature type="compositionally biased region" description="Low complexity" evidence="3">
    <location>
        <begin position="71"/>
        <end position="84"/>
    </location>
</feature>
<dbReference type="EMBL" id="ATMH01002824">
    <property type="protein sequence ID" value="EPY32412.1"/>
    <property type="molecule type" value="Genomic_DNA"/>
</dbReference>
<feature type="region of interest" description="Disordered" evidence="3">
    <location>
        <begin position="66"/>
        <end position="85"/>
    </location>
</feature>
<evidence type="ECO:0000256" key="2">
    <source>
        <dbReference type="ARBA" id="ARBA00022803"/>
    </source>
</evidence>
<evidence type="ECO:0000313" key="6">
    <source>
        <dbReference type="Proteomes" id="UP000015354"/>
    </source>
</evidence>
<dbReference type="InterPro" id="IPR011990">
    <property type="entry name" value="TPR-like_helical_dom_sf"/>
</dbReference>
<dbReference type="OrthoDB" id="341421at2759"/>
<comment type="caution">
    <text evidence="5">The sequence shown here is derived from an EMBL/GenBank/DDBJ whole genome shotgun (WGS) entry which is preliminary data.</text>
</comment>
<reference evidence="5" key="2">
    <citation type="submission" date="2013-03" db="EMBL/GenBank/DDBJ databases">
        <authorList>
            <person name="Motta M.C.M."/>
            <person name="Martins A.C.A."/>
            <person name="Preta C.M.C.C."/>
            <person name="Silva R."/>
            <person name="de Souza S.S."/>
            <person name="Klein C.C."/>
            <person name="de Almeida L.G.P."/>
            <person name="Cunha O.L."/>
            <person name="Colabardini A.C."/>
            <person name="Lima B.A."/>
            <person name="Machado C.R."/>
            <person name="Soares C.M.A."/>
            <person name="de Menezes C.B.A."/>
            <person name="Bartolomeu D.C."/>
            <person name="Grisard E.C."/>
            <person name="Fantinatti-Garboggini F."/>
            <person name="Rodrigues-Luiz G.F."/>
            <person name="Wagner G."/>
            <person name="Goldman G.H."/>
            <person name="Fietto J.L.R."/>
            <person name="Ciapina L.P."/>
            <person name="Brocchi M."/>
            <person name="Elias M.C."/>
            <person name="Goldman M.H.S."/>
            <person name="Sagot M.-F."/>
            <person name="Pereira M."/>
            <person name="Stoco P.H."/>
            <person name="Teixeira S.M.R."/>
            <person name="de Mendonca-Neto R.P."/>
            <person name="Maciel T.E.F."/>
            <person name="Mendes T.A.O."/>
            <person name="Urmenyi T.P."/>
            <person name="Teixeira M.M.G."/>
            <person name="de Camargo E.F.P."/>
            <person name="de Sousa W."/>
            <person name="Schenkman S."/>
            <person name="de Vasconcelos A.T.R."/>
        </authorList>
    </citation>
    <scope>NUCLEOTIDE SEQUENCE</scope>
</reference>
<name>S9UW85_9TRYP</name>
<dbReference type="AlphaFoldDB" id="S9UW85"/>
<gene>
    <name evidence="5" type="ORF">STCU_02474</name>
    <name evidence="4" type="ORF">STCU_02824</name>
</gene>
<proteinExistence type="predicted"/>
<dbReference type="SMART" id="SM00028">
    <property type="entry name" value="TPR"/>
    <property type="match status" value="3"/>
</dbReference>
<dbReference type="InterPro" id="IPR039663">
    <property type="entry name" value="AIP/AIPL1/TTC9"/>
</dbReference>
<organism evidence="5 6">
    <name type="scientific">Strigomonas culicis</name>
    <dbReference type="NCBI Taxonomy" id="28005"/>
    <lineage>
        <taxon>Eukaryota</taxon>
        <taxon>Discoba</taxon>
        <taxon>Euglenozoa</taxon>
        <taxon>Kinetoplastea</taxon>
        <taxon>Metakinetoplastina</taxon>
        <taxon>Trypanosomatida</taxon>
        <taxon>Trypanosomatidae</taxon>
        <taxon>Strigomonadinae</taxon>
        <taxon>Strigomonas</taxon>
    </lineage>
</organism>
<evidence type="ECO:0000256" key="1">
    <source>
        <dbReference type="ARBA" id="ARBA00022737"/>
    </source>
</evidence>
<dbReference type="PANTHER" id="PTHR11242:SF0">
    <property type="entry name" value="TPR_REGION DOMAIN-CONTAINING PROTEIN"/>
    <property type="match status" value="1"/>
</dbReference>
<dbReference type="SUPFAM" id="SSF48452">
    <property type="entry name" value="TPR-like"/>
    <property type="match status" value="1"/>
</dbReference>
<accession>S9UW85</accession>
<dbReference type="EMBL" id="ATMH01002474">
    <property type="protein sequence ID" value="EPY33128.1"/>
    <property type="molecule type" value="Genomic_DNA"/>
</dbReference>
<keyword evidence="6" id="KW-1185">Reference proteome</keyword>
<evidence type="ECO:0000313" key="4">
    <source>
        <dbReference type="EMBL" id="EPY32412.1"/>
    </source>
</evidence>
<keyword evidence="2" id="KW-0802">TPR repeat</keyword>
<dbReference type="Gene3D" id="1.25.40.10">
    <property type="entry name" value="Tetratricopeptide repeat domain"/>
    <property type="match status" value="1"/>
</dbReference>
<evidence type="ECO:0000313" key="5">
    <source>
        <dbReference type="EMBL" id="EPY33128.1"/>
    </source>
</evidence>
<dbReference type="PANTHER" id="PTHR11242">
    <property type="entry name" value="ARYL HYDROCARBON RECEPTOR INTERACTING PROTEIN RELATED"/>
    <property type="match status" value="1"/>
</dbReference>
<reference evidence="5 6" key="1">
    <citation type="journal article" date="2013" name="PLoS ONE">
        <title>Predicting the Proteins of Angomonas deanei, Strigomonas culicis and Their Respective Endosymbionts Reveals New Aspects of the Trypanosomatidae Family.</title>
        <authorList>
            <person name="Motta M.C."/>
            <person name="Martins A.C."/>
            <person name="de Souza S.S."/>
            <person name="Catta-Preta C.M."/>
            <person name="Silva R."/>
            <person name="Klein C.C."/>
            <person name="de Almeida L.G."/>
            <person name="de Lima Cunha O."/>
            <person name="Ciapina L.P."/>
            <person name="Brocchi M."/>
            <person name="Colabardini A.C."/>
            <person name="de Araujo Lima B."/>
            <person name="Machado C.R."/>
            <person name="de Almeida Soares C.M."/>
            <person name="Probst C.M."/>
            <person name="de Menezes C.B."/>
            <person name="Thompson C.E."/>
            <person name="Bartholomeu D.C."/>
            <person name="Gradia D.F."/>
            <person name="Pavoni D.P."/>
            <person name="Grisard E.C."/>
            <person name="Fantinatti-Garboggini F."/>
            <person name="Marchini F.K."/>
            <person name="Rodrigues-Luiz G.F."/>
            <person name="Wagner G."/>
            <person name="Goldman G.H."/>
            <person name="Fietto J.L."/>
            <person name="Elias M.C."/>
            <person name="Goldman M.H."/>
            <person name="Sagot M.F."/>
            <person name="Pereira M."/>
            <person name="Stoco P.H."/>
            <person name="de Mendonca-Neto R.P."/>
            <person name="Teixeira S.M."/>
            <person name="Maciel T.E."/>
            <person name="de Oliveira Mendes T.A."/>
            <person name="Urmenyi T.P."/>
            <person name="de Souza W."/>
            <person name="Schenkman S."/>
            <person name="de Vasconcelos A.T."/>
        </authorList>
    </citation>
    <scope>NUCLEOTIDE SEQUENCE [LARGE SCALE GENOMIC DNA]</scope>
</reference>
<keyword evidence="1" id="KW-0677">Repeat</keyword>